<keyword evidence="8 10" id="KW-0472">Membrane</keyword>
<evidence type="ECO:0000256" key="4">
    <source>
        <dbReference type="ARBA" id="ARBA00022475"/>
    </source>
</evidence>
<comment type="similarity">
    <text evidence="2 10">Belongs to the chloride channel (TC 2.A.49) family.</text>
</comment>
<dbReference type="Gene3D" id="1.10.3080.10">
    <property type="entry name" value="Clc chloride channel"/>
    <property type="match status" value="1"/>
</dbReference>
<evidence type="ECO:0000256" key="3">
    <source>
        <dbReference type="ARBA" id="ARBA00022448"/>
    </source>
</evidence>
<evidence type="ECO:0000256" key="5">
    <source>
        <dbReference type="ARBA" id="ARBA00022692"/>
    </source>
</evidence>
<keyword evidence="4 10" id="KW-1003">Cell membrane</keyword>
<dbReference type="Proteomes" id="UP000019586">
    <property type="component" value="Chromosome"/>
</dbReference>
<keyword evidence="7 10" id="KW-0406">Ion transport</keyword>
<feature type="transmembrane region" description="Helical" evidence="10">
    <location>
        <begin position="266"/>
        <end position="288"/>
    </location>
</feature>
<dbReference type="KEGG" id="kps:KPNJ2_01566"/>
<evidence type="ECO:0000256" key="6">
    <source>
        <dbReference type="ARBA" id="ARBA00022989"/>
    </source>
</evidence>
<feature type="transmembrane region" description="Helical" evidence="10">
    <location>
        <begin position="378"/>
        <end position="408"/>
    </location>
</feature>
<feature type="transmembrane region" description="Helical" evidence="10">
    <location>
        <begin position="157"/>
        <end position="180"/>
    </location>
</feature>
<dbReference type="InterPro" id="IPR022969">
    <property type="entry name" value="Chloride_channel_YfeO"/>
</dbReference>
<dbReference type="NCBIfam" id="NF002971">
    <property type="entry name" value="PRK03655.1"/>
    <property type="match status" value="1"/>
</dbReference>
<dbReference type="AlphaFoldDB" id="W8VFB8"/>
<dbReference type="CDD" id="cd00400">
    <property type="entry name" value="Voltage_gated_ClC"/>
    <property type="match status" value="1"/>
</dbReference>
<feature type="transmembrane region" description="Helical" evidence="10">
    <location>
        <begin position="99"/>
        <end position="122"/>
    </location>
</feature>
<comment type="subcellular location">
    <subcellularLocation>
        <location evidence="1 10">Cell membrane</location>
        <topology evidence="1 10">Multi-pass membrane protein</topology>
    </subcellularLocation>
</comment>
<reference evidence="11 12" key="1">
    <citation type="journal article" date="2014" name="Proc. Natl. Acad. Sci. U.S.A.">
        <title>Molecular dissection of the evolution of carbapenem-resistant multilocus sequence type 258 Klebsiella pneumoniae.</title>
        <authorList>
            <person name="Deleo F.R."/>
            <person name="Chen L."/>
            <person name="Porcella S.F."/>
            <person name="Martens C.A."/>
            <person name="Kobayashi S.D."/>
            <person name="Porter A.R."/>
            <person name="Chavda K.D."/>
            <person name="Jacobs M.R."/>
            <person name="Mathema B."/>
            <person name="Olsen R.J."/>
            <person name="Bonomo R.A."/>
            <person name="Musser J.M."/>
            <person name="Kreiswirth B.N."/>
        </authorList>
    </citation>
    <scope>NUCLEOTIDE SEQUENCE [LARGE SCALE GENOMIC DNA]</scope>
    <source>
        <strain evidence="11">30684/NJST258_2</strain>
    </source>
</reference>
<evidence type="ECO:0000256" key="1">
    <source>
        <dbReference type="ARBA" id="ARBA00004651"/>
    </source>
</evidence>
<dbReference type="PROSITE" id="PS51257">
    <property type="entry name" value="PROKAR_LIPOPROTEIN"/>
    <property type="match status" value="1"/>
</dbReference>
<dbReference type="PATRIC" id="fig|1420013.3.peg.1498"/>
<keyword evidence="6 10" id="KW-1133">Transmembrane helix</keyword>
<accession>W8VFB8</accession>
<dbReference type="InterPro" id="IPR001807">
    <property type="entry name" value="ClC"/>
</dbReference>
<gene>
    <name evidence="11" type="ORF">KPNJ2_01566</name>
</gene>
<dbReference type="Pfam" id="PF00654">
    <property type="entry name" value="Voltage_CLC"/>
    <property type="match status" value="1"/>
</dbReference>
<evidence type="ECO:0000256" key="9">
    <source>
        <dbReference type="ARBA" id="ARBA00023303"/>
    </source>
</evidence>
<dbReference type="PANTHER" id="PTHR43427:SF9">
    <property type="entry name" value="ION-TRANSPORT PROTEIN YFEO-RELATED"/>
    <property type="match status" value="1"/>
</dbReference>
<dbReference type="EMBL" id="CP006918">
    <property type="protein sequence ID" value="AHM78346.1"/>
    <property type="molecule type" value="Genomic_DNA"/>
</dbReference>
<dbReference type="InterPro" id="IPR014743">
    <property type="entry name" value="Cl-channel_core"/>
</dbReference>
<dbReference type="GO" id="GO:0005886">
    <property type="term" value="C:plasma membrane"/>
    <property type="evidence" value="ECO:0007669"/>
    <property type="project" value="UniProtKB-SubCell"/>
</dbReference>
<feature type="transmembrane region" description="Helical" evidence="10">
    <location>
        <begin position="233"/>
        <end position="254"/>
    </location>
</feature>
<dbReference type="HOGENOM" id="CLU_053130_0_0_6"/>
<feature type="transmembrane region" description="Helical" evidence="10">
    <location>
        <begin position="192"/>
        <end position="213"/>
    </location>
</feature>
<feature type="transmembrane region" description="Helical" evidence="10">
    <location>
        <begin position="20"/>
        <end position="47"/>
    </location>
</feature>
<dbReference type="GO" id="GO:0005216">
    <property type="term" value="F:monoatomic ion channel activity"/>
    <property type="evidence" value="ECO:0007669"/>
    <property type="project" value="UniProtKB-UniRule"/>
</dbReference>
<evidence type="ECO:0000313" key="11">
    <source>
        <dbReference type="EMBL" id="AHM78346.1"/>
    </source>
</evidence>
<dbReference type="InterPro" id="IPR050368">
    <property type="entry name" value="ClC-type_chloride_channel"/>
</dbReference>
<protein>
    <recommendedName>
        <fullName evidence="10">Putative ion-transport protein KPNJ2_01566</fullName>
    </recommendedName>
</protein>
<proteinExistence type="inferred from homology"/>
<evidence type="ECO:0000256" key="10">
    <source>
        <dbReference type="HAMAP-Rule" id="MF_01115"/>
    </source>
</evidence>
<keyword evidence="9 10" id="KW-0407">Ion channel</keyword>
<keyword evidence="5 10" id="KW-0812">Transmembrane</keyword>
<dbReference type="GO" id="GO:0015108">
    <property type="term" value="F:chloride transmembrane transporter activity"/>
    <property type="evidence" value="ECO:0007669"/>
    <property type="project" value="InterPro"/>
</dbReference>
<dbReference type="SUPFAM" id="SSF81340">
    <property type="entry name" value="Clc chloride channel"/>
    <property type="match status" value="1"/>
</dbReference>
<dbReference type="HAMAP" id="MF_01115">
    <property type="entry name" value="CLC_YfeO"/>
    <property type="match status" value="1"/>
</dbReference>
<dbReference type="PANTHER" id="PTHR43427">
    <property type="entry name" value="CHLORIDE CHANNEL PROTEIN CLC-E"/>
    <property type="match status" value="1"/>
</dbReference>
<name>W8VFB8_KLEPN</name>
<evidence type="ECO:0000256" key="2">
    <source>
        <dbReference type="ARBA" id="ARBA00009476"/>
    </source>
</evidence>
<sequence length="421" mass="43929">MLQHFYKDISMLHPRARTMLILSVPAILIGIACSLILIVAMKVAALLQRVLWSNLPAQLGVSADSPLWIIAMLTATGIAVGLVIRYSPGHAGPDPATESLIGAPIATGALPGLLAALILGLAGGVSLGPEHPIMVVNIALAVAVGSRLFPRVSSLDWTILAASGTIGALFGTPVAAALIFSQTLNSSNDTPLWDRLFAPLLAAAAGALTTGLFFHPHFSLPIPHYGQMRFVDILSGIIVALIAIAVGMVAVWCLPRLHALMHRLKNPILTLGIGGLLLGIVGTIGGPLTLFKGLDEMQQLAFSQTLTAADFLLIALVKLAALVLASASGFRGGRIFPAVFVGVALGLMLHAHVDAVPAAITVSCAILGMVLVVTRDGWLSLFMAAVVVPDTTLLPLLCMVMLPAWLLLAGRPLMIAKRHTD</sequence>
<organism evidence="11 12">
    <name type="scientific">Klebsiella pneumoniae 30684/NJST258_2</name>
    <dbReference type="NCBI Taxonomy" id="1420013"/>
    <lineage>
        <taxon>Bacteria</taxon>
        <taxon>Pseudomonadati</taxon>
        <taxon>Pseudomonadota</taxon>
        <taxon>Gammaproteobacteria</taxon>
        <taxon>Enterobacterales</taxon>
        <taxon>Enterobacteriaceae</taxon>
        <taxon>Klebsiella/Raoultella group</taxon>
        <taxon>Klebsiella</taxon>
        <taxon>Klebsiella pneumoniae complex</taxon>
    </lineage>
</organism>
<evidence type="ECO:0000256" key="7">
    <source>
        <dbReference type="ARBA" id="ARBA00023065"/>
    </source>
</evidence>
<evidence type="ECO:0000313" key="12">
    <source>
        <dbReference type="Proteomes" id="UP000019586"/>
    </source>
</evidence>
<feature type="transmembrane region" description="Helical" evidence="10">
    <location>
        <begin position="339"/>
        <end position="372"/>
    </location>
</feature>
<feature type="transmembrane region" description="Helical" evidence="10">
    <location>
        <begin position="308"/>
        <end position="327"/>
    </location>
</feature>
<feature type="transmembrane region" description="Helical" evidence="10">
    <location>
        <begin position="67"/>
        <end position="87"/>
    </location>
</feature>
<evidence type="ECO:0000256" key="8">
    <source>
        <dbReference type="ARBA" id="ARBA00023136"/>
    </source>
</evidence>
<keyword evidence="3 10" id="KW-0813">Transport</keyword>